<evidence type="ECO:0000313" key="2">
    <source>
        <dbReference type="Proteomes" id="UP000035352"/>
    </source>
</evidence>
<name>A0A0G3BLJ7_9BURK</name>
<protein>
    <submittedName>
        <fullName evidence="1">Uncharacterized protein</fullName>
    </submittedName>
</protein>
<organism evidence="1 2">
    <name type="scientific">Caldimonas brevitalea</name>
    <dbReference type="NCBI Taxonomy" id="413882"/>
    <lineage>
        <taxon>Bacteria</taxon>
        <taxon>Pseudomonadati</taxon>
        <taxon>Pseudomonadota</taxon>
        <taxon>Betaproteobacteria</taxon>
        <taxon>Burkholderiales</taxon>
        <taxon>Sphaerotilaceae</taxon>
        <taxon>Caldimonas</taxon>
    </lineage>
</organism>
<dbReference type="AlphaFoldDB" id="A0A0G3BLJ7"/>
<proteinExistence type="predicted"/>
<evidence type="ECO:0000313" key="1">
    <source>
        <dbReference type="EMBL" id="AKJ28858.1"/>
    </source>
</evidence>
<gene>
    <name evidence="1" type="ORF">AAW51_2167</name>
</gene>
<keyword evidence="2" id="KW-1185">Reference proteome</keyword>
<dbReference type="KEGG" id="pbh:AAW51_2167"/>
<sequence length="98" mass="11278">MLLLAWAFLGVERQRSEFDASYHPFIKVRPTFGIVFVNPLSTDDAYEVSRYDQLDAEAREKFAAFCWSKHGLKDLRACAEPYEAEFLRVYPDAAKPSP</sequence>
<dbReference type="Proteomes" id="UP000035352">
    <property type="component" value="Chromosome"/>
</dbReference>
<dbReference type="STRING" id="413882.AAW51_2167"/>
<dbReference type="EMBL" id="CP011371">
    <property type="protein sequence ID" value="AKJ28858.1"/>
    <property type="molecule type" value="Genomic_DNA"/>
</dbReference>
<accession>A0A0G3BLJ7</accession>
<reference evidence="1 2" key="1">
    <citation type="submission" date="2015-05" db="EMBL/GenBank/DDBJ databases">
        <authorList>
            <person name="Tang B."/>
            <person name="Yu Y."/>
        </authorList>
    </citation>
    <scope>NUCLEOTIDE SEQUENCE [LARGE SCALE GENOMIC DNA]</scope>
    <source>
        <strain evidence="1 2">DSM 7029</strain>
    </source>
</reference>